<evidence type="ECO:0000313" key="4">
    <source>
        <dbReference type="Proteomes" id="UP000179627"/>
    </source>
</evidence>
<accession>A0A1S1Q2E1</accession>
<organism evidence="2 4">
    <name type="scientific">Parafrankia colletiae</name>
    <dbReference type="NCBI Taxonomy" id="573497"/>
    <lineage>
        <taxon>Bacteria</taxon>
        <taxon>Bacillati</taxon>
        <taxon>Actinomycetota</taxon>
        <taxon>Actinomycetes</taxon>
        <taxon>Frankiales</taxon>
        <taxon>Frankiaceae</taxon>
        <taxon>Parafrankia</taxon>
    </lineage>
</organism>
<comment type="caution">
    <text evidence="2">The sequence shown here is derived from an EMBL/GenBank/DDBJ whole genome shotgun (WGS) entry which is preliminary data.</text>
</comment>
<name>A0A1S1Q2E1_9ACTN</name>
<dbReference type="RefSeq" id="WP_071082925.1">
    <property type="nucleotide sequence ID" value="NZ_MBLM01000046.1"/>
</dbReference>
<dbReference type="EMBL" id="MBLM01000186">
    <property type="protein sequence ID" value="OHV27749.1"/>
    <property type="molecule type" value="Genomic_DNA"/>
</dbReference>
<sequence length="603" mass="65646">MAAPMMELDPEGKAPILSYNVPEPTSYSGRNGIVLDLGEEDGSNVVFTEAAFVVPDRASIAQMRDVSAGRVADALRLGNEQFFPNIKAPAATHAGLFSGQLAVHASDGTLDIATISVLARGLRARAVQADLSALTDPAGEPAGRAQTKLPQAVRGSVLAGPSLADQAERPHLTDLDIEHITDQLKAGKRLNVFRTLWGEYAHSFLPEPAKAHPQIVIIETYRLSSFLGQYGAGRTLNTFSLLPGEKTTISVKTFRKSASDSKSASSVLDSFTRESADDFENSVQNEQSDKKASQGSFEYHAEAEANVSWGFGSAKVSGGVKGGTASQREEFSKNISNAVNKHASKASSKRDVQVNTSSEVKEESGEETSITRQLENINVGRTLNFIFRQLNQEHITLLHLVDTRVAFWNGYSESVEEVPLPKLDGLIEKYIQPDRREEIRELILDQLNTVYDYDDQLVDPPIIEKKNVAVGDSYWRFRKSHKSTYTDETGNQITVPGVILSANKIVMRTEGVIVDAILGQGNALDDYSAGLQLSAVKQRELENKVRENRIDREILGRGIITDTDADKAAIYAQVFPTAVELPGKITVSATGDDIVVSTEVSDE</sequence>
<evidence type="ECO:0000313" key="3">
    <source>
        <dbReference type="EMBL" id="OHV42528.1"/>
    </source>
</evidence>
<reference evidence="4" key="1">
    <citation type="submission" date="2016-07" db="EMBL/GenBank/DDBJ databases">
        <title>Sequence Frankia sp. strain CcI1.17.</title>
        <authorList>
            <person name="Ghodhbane-Gtari F."/>
            <person name="Swanson E."/>
            <person name="Gueddou A."/>
            <person name="Morris K."/>
            <person name="Hezbri K."/>
            <person name="Ktari A."/>
            <person name="Nouioui I."/>
            <person name="Abebe-Akele F."/>
            <person name="Simpson S."/>
            <person name="Thomas K."/>
            <person name="Gtari M."/>
            <person name="Tisa L.S."/>
            <person name="Hurst S."/>
        </authorList>
    </citation>
    <scope>NUCLEOTIDE SEQUENCE [LARGE SCALE GENOMIC DNA]</scope>
    <source>
        <strain evidence="4">Cc1.17</strain>
    </source>
</reference>
<keyword evidence="4" id="KW-1185">Reference proteome</keyword>
<dbReference type="AlphaFoldDB" id="A0A1S1Q2E1"/>
<dbReference type="Proteomes" id="UP000179627">
    <property type="component" value="Unassembled WGS sequence"/>
</dbReference>
<protein>
    <submittedName>
        <fullName evidence="2">Uncharacterized protein</fullName>
    </submittedName>
</protein>
<gene>
    <name evidence="2" type="ORF">CC117_31010</name>
    <name evidence="3" type="ORF">CC117_33050</name>
</gene>
<evidence type="ECO:0000313" key="2">
    <source>
        <dbReference type="EMBL" id="OHV27749.1"/>
    </source>
</evidence>
<dbReference type="EMBL" id="MBLM01000046">
    <property type="protein sequence ID" value="OHV42528.1"/>
    <property type="molecule type" value="Genomic_DNA"/>
</dbReference>
<reference evidence="2" key="2">
    <citation type="journal article" date="2017" name="Genome Announc.">
        <title>Permanent Draft Genome Sequence for Frankia sp. Strain Cc1.17, a Nitrogen-Fixing Actinobacterium Isolated from Root Nodules of Colletia cruciata.</title>
        <authorList>
            <person name="Swanson E."/>
            <person name="Oshone R."/>
            <person name="Nouioui I."/>
            <person name="Abebe-Akele F."/>
            <person name="Simpson S."/>
            <person name="Morris K."/>
            <person name="Thomas W.K."/>
            <person name="Sen A."/>
            <person name="Ghodhbane-Gtari F."/>
            <person name="Gtari M."/>
            <person name="Tisa L.S."/>
        </authorList>
    </citation>
    <scope>NUCLEOTIDE SEQUENCE</scope>
    <source>
        <strain evidence="2">Cc1.17</strain>
    </source>
</reference>
<dbReference type="OrthoDB" id="8477333at2"/>
<feature type="region of interest" description="Disordered" evidence="1">
    <location>
        <begin position="339"/>
        <end position="367"/>
    </location>
</feature>
<evidence type="ECO:0000256" key="1">
    <source>
        <dbReference type="SAM" id="MobiDB-lite"/>
    </source>
</evidence>
<proteinExistence type="predicted"/>